<keyword evidence="3" id="KW-0732">Signal</keyword>
<dbReference type="InterPro" id="IPR012951">
    <property type="entry name" value="BBE"/>
</dbReference>
<evidence type="ECO:0000313" key="5">
    <source>
        <dbReference type="EMBL" id="TDZ29895.1"/>
    </source>
</evidence>
<comment type="caution">
    <text evidence="5">The sequence shown here is derived from an EMBL/GenBank/DDBJ whole genome shotgun (WGS) entry which is preliminary data.</text>
</comment>
<dbReference type="PROSITE" id="PS51387">
    <property type="entry name" value="FAD_PCMH"/>
    <property type="match status" value="1"/>
</dbReference>
<proteinExistence type="inferred from homology"/>
<dbReference type="GO" id="GO:0016491">
    <property type="term" value="F:oxidoreductase activity"/>
    <property type="evidence" value="ECO:0007669"/>
    <property type="project" value="UniProtKB-KW"/>
</dbReference>
<evidence type="ECO:0000256" key="1">
    <source>
        <dbReference type="ARBA" id="ARBA00005466"/>
    </source>
</evidence>
<dbReference type="InterPro" id="IPR016166">
    <property type="entry name" value="FAD-bd_PCMH"/>
</dbReference>
<keyword evidence="2" id="KW-0560">Oxidoreductase</keyword>
<dbReference type="GO" id="GO:0071949">
    <property type="term" value="F:FAD binding"/>
    <property type="evidence" value="ECO:0007669"/>
    <property type="project" value="InterPro"/>
</dbReference>
<keyword evidence="6" id="KW-1185">Reference proteome</keyword>
<dbReference type="Proteomes" id="UP000295083">
    <property type="component" value="Unassembled WGS sequence"/>
</dbReference>
<reference evidence="5 6" key="1">
    <citation type="submission" date="2018-11" db="EMBL/GenBank/DDBJ databases">
        <title>Genome sequence and assembly of Colletotrichum spinosum.</title>
        <authorList>
            <person name="Gan P."/>
            <person name="Shirasu K."/>
        </authorList>
    </citation>
    <scope>NUCLEOTIDE SEQUENCE [LARGE SCALE GENOMIC DNA]</scope>
    <source>
        <strain evidence="5 6">CBS 515.97</strain>
    </source>
</reference>
<feature type="chain" id="PRO_5020497138" evidence="3">
    <location>
        <begin position="23"/>
        <end position="658"/>
    </location>
</feature>
<evidence type="ECO:0000256" key="3">
    <source>
        <dbReference type="SAM" id="SignalP"/>
    </source>
</evidence>
<name>A0A4R8Q3Z6_9PEZI</name>
<dbReference type="Pfam" id="PF01565">
    <property type="entry name" value="FAD_binding_4"/>
    <property type="match status" value="1"/>
</dbReference>
<accession>A0A4R8Q3Z6</accession>
<evidence type="ECO:0000313" key="6">
    <source>
        <dbReference type="Proteomes" id="UP000295083"/>
    </source>
</evidence>
<dbReference type="InterPro" id="IPR016169">
    <property type="entry name" value="FAD-bd_PCMH_sub2"/>
</dbReference>
<organism evidence="5 6">
    <name type="scientific">Colletotrichum spinosum</name>
    <dbReference type="NCBI Taxonomy" id="1347390"/>
    <lineage>
        <taxon>Eukaryota</taxon>
        <taxon>Fungi</taxon>
        <taxon>Dikarya</taxon>
        <taxon>Ascomycota</taxon>
        <taxon>Pezizomycotina</taxon>
        <taxon>Sordariomycetes</taxon>
        <taxon>Hypocreomycetidae</taxon>
        <taxon>Glomerellales</taxon>
        <taxon>Glomerellaceae</taxon>
        <taxon>Colletotrichum</taxon>
        <taxon>Colletotrichum orbiculare species complex</taxon>
    </lineage>
</organism>
<dbReference type="InterPro" id="IPR006094">
    <property type="entry name" value="Oxid_FAD_bind_N"/>
</dbReference>
<dbReference type="InterPro" id="IPR036318">
    <property type="entry name" value="FAD-bd_PCMH-like_sf"/>
</dbReference>
<feature type="signal peptide" evidence="3">
    <location>
        <begin position="1"/>
        <end position="22"/>
    </location>
</feature>
<dbReference type="Pfam" id="PF08031">
    <property type="entry name" value="BBE"/>
    <property type="match status" value="1"/>
</dbReference>
<dbReference type="PANTHER" id="PTHR13878:SF91">
    <property type="entry name" value="FAD BINDING DOMAIN PROTEIN (AFU_ORTHOLOGUE AFUA_6G12070)-RELATED"/>
    <property type="match status" value="1"/>
</dbReference>
<protein>
    <submittedName>
        <fullName evidence="5">FAD-linked oxidoreductase ZEB1</fullName>
    </submittedName>
</protein>
<evidence type="ECO:0000259" key="4">
    <source>
        <dbReference type="PROSITE" id="PS51387"/>
    </source>
</evidence>
<dbReference type="PANTHER" id="PTHR13878">
    <property type="entry name" value="GULONOLACTONE OXIDASE"/>
    <property type="match status" value="1"/>
</dbReference>
<evidence type="ECO:0000256" key="2">
    <source>
        <dbReference type="ARBA" id="ARBA00023002"/>
    </source>
</evidence>
<dbReference type="Gene3D" id="3.30.465.10">
    <property type="match status" value="1"/>
</dbReference>
<feature type="domain" description="FAD-binding PCMH-type" evidence="4">
    <location>
        <begin position="191"/>
        <end position="370"/>
    </location>
</feature>
<comment type="similarity">
    <text evidence="1">Belongs to the oxygen-dependent FAD-linked oxidoreductase family.</text>
</comment>
<dbReference type="SUPFAM" id="SSF56176">
    <property type="entry name" value="FAD-binding/transporter-associated domain-like"/>
    <property type="match status" value="1"/>
</dbReference>
<sequence length="658" mass="70393">MSRLGQALLLAAALPFGNLASAQTIVVDDAVLEANESTVAPAAEVLTDDLLQEESVQLTDAVLANLTDLALSNISLFDFDATSASEKRSGAARTFTKCKTYPGDFLWPNKAVWGIFNLLSGFAVSETVPIGASCFDSFGTYDAARCEYITKEWSNSTIHADDPTSVMSPLYQGLTCMPPSVNNISAGSCTVGGFPSYVVKATNVAQIQLAVNFARNLNLRLVVKNTGHDFNGRSSGSGALSVWTHHLKSINFYQSYKTKSYSGPALKVGAGVQGFEVYEAAEKYGVTAVGGEGMTVGFAGGYLAGGGHSPMSSLYGIAADSVLSIDVVTPDGRFVTASETQNTELFWALRGGGGNTFGVVTSYVVKAYPKLDKVAVMNFSFGTGGNVTHDAFWAAVKAYWEALPTYNDAGNYEYWNVWHTGPDSLTFTMLPWFAPNMSLQELKDLTAPLFAKWAALGIAVDPVYSEHTSFLPAWKAGFPKETVGGTAAKTACRLFPTENFVDAAKFDATFEAIKGLSDKGGQVIGFGITGGPGPYPDNAVNPAWRGAAMFAISVIDWPLGSSAEVAAERSRLMTDEWMQPWRDVTPGGGGYASEGDVAEPDFQQSFYGTDKYARLLAFKKEIDPSGVFYANLGVGSEEWYVTRQLEGLPTQNGRLCRV</sequence>
<dbReference type="EMBL" id="QAPG01000162">
    <property type="protein sequence ID" value="TDZ29895.1"/>
    <property type="molecule type" value="Genomic_DNA"/>
</dbReference>
<dbReference type="AlphaFoldDB" id="A0A4R8Q3Z6"/>
<dbReference type="InterPro" id="IPR050432">
    <property type="entry name" value="FAD-linked_Oxidoreductases_BP"/>
</dbReference>
<gene>
    <name evidence="5" type="primary">ZEB1-9</name>
    <name evidence="5" type="ORF">C8035_v003778</name>
</gene>